<gene>
    <name evidence="1" type="ORF">JL102_14675</name>
</gene>
<dbReference type="EMBL" id="JAESIY010000007">
    <property type="protein sequence ID" value="MBL3657389.1"/>
    <property type="molecule type" value="Genomic_DNA"/>
</dbReference>
<comment type="caution">
    <text evidence="1">The sequence shown here is derived from an EMBL/GenBank/DDBJ whole genome shotgun (WGS) entry which is preliminary data.</text>
</comment>
<name>A0A937FA25_9BACT</name>
<organism evidence="1 2">
    <name type="scientific">Fulvivirga sediminis</name>
    <dbReference type="NCBI Taxonomy" id="2803949"/>
    <lineage>
        <taxon>Bacteria</taxon>
        <taxon>Pseudomonadati</taxon>
        <taxon>Bacteroidota</taxon>
        <taxon>Cytophagia</taxon>
        <taxon>Cytophagales</taxon>
        <taxon>Fulvivirgaceae</taxon>
        <taxon>Fulvivirga</taxon>
    </lineage>
</organism>
<reference evidence="1" key="1">
    <citation type="submission" date="2021-01" db="EMBL/GenBank/DDBJ databases">
        <title>Fulvivirga kasyanovii gen. nov., sp nov., a novel member of the phylum Bacteroidetes isolated from seawater in a mussel farm.</title>
        <authorList>
            <person name="Zhao L.-H."/>
            <person name="Wang Z.-J."/>
        </authorList>
    </citation>
    <scope>NUCLEOTIDE SEQUENCE</scope>
    <source>
        <strain evidence="1">2943</strain>
    </source>
</reference>
<accession>A0A937FA25</accession>
<dbReference type="RefSeq" id="WP_202245165.1">
    <property type="nucleotide sequence ID" value="NZ_JAESIY010000007.1"/>
</dbReference>
<dbReference type="AlphaFoldDB" id="A0A937FA25"/>
<evidence type="ECO:0000313" key="2">
    <source>
        <dbReference type="Proteomes" id="UP000659388"/>
    </source>
</evidence>
<proteinExistence type="predicted"/>
<keyword evidence="2" id="KW-1185">Reference proteome</keyword>
<sequence length="136" mass="15967">MDISLTSFIDFVLKSGSPKMTCAKQIKNQIAEVYDPIKDYYKRFRDAIQELHKHRRPKNDISEIIGELPSSKLENYKKMEAGYKKFMGNKKISWFPPERENWFHGNLNIPINPEVGLEWNGEKYLVKLYLKSAKPS</sequence>
<protein>
    <submittedName>
        <fullName evidence="1">Uncharacterized protein</fullName>
    </submittedName>
</protein>
<evidence type="ECO:0000313" key="1">
    <source>
        <dbReference type="EMBL" id="MBL3657389.1"/>
    </source>
</evidence>
<dbReference type="Proteomes" id="UP000659388">
    <property type="component" value="Unassembled WGS sequence"/>
</dbReference>